<evidence type="ECO:0000259" key="8">
    <source>
        <dbReference type="PROSITE" id="PS51867"/>
    </source>
</evidence>
<dbReference type="GO" id="GO:0005737">
    <property type="term" value="C:cytoplasm"/>
    <property type="evidence" value="ECO:0007669"/>
    <property type="project" value="UniProtKB-SubCell"/>
</dbReference>
<feature type="zinc finger region" description="RING-Gid-type" evidence="6">
    <location>
        <begin position="318"/>
        <end position="360"/>
    </location>
</feature>
<dbReference type="Gene3D" id="3.30.40.10">
    <property type="entry name" value="Zinc/RING finger domain, C3HC4 (zinc finger)"/>
    <property type="match status" value="1"/>
</dbReference>
<dbReference type="PANTHER" id="PTHR12170">
    <property type="entry name" value="MACROPHAGE ERYTHROBLAST ATTACHER-RELATED"/>
    <property type="match status" value="1"/>
</dbReference>
<evidence type="ECO:0000256" key="6">
    <source>
        <dbReference type="PROSITE-ProRule" id="PRU01215"/>
    </source>
</evidence>
<dbReference type="GO" id="GO:0005634">
    <property type="term" value="C:nucleus"/>
    <property type="evidence" value="ECO:0007669"/>
    <property type="project" value="TreeGrafter"/>
</dbReference>
<evidence type="ECO:0000256" key="2">
    <source>
        <dbReference type="ARBA" id="ARBA00022490"/>
    </source>
</evidence>
<protein>
    <recommendedName>
        <fullName evidence="8">RING-Gid-type domain-containing protein</fullName>
    </recommendedName>
</protein>
<dbReference type="Pfam" id="PF13445">
    <property type="entry name" value="zf-RING_UBOX"/>
    <property type="match status" value="1"/>
</dbReference>
<dbReference type="EMBL" id="HBGJ01029691">
    <property type="protein sequence ID" value="CAD9260371.1"/>
    <property type="molecule type" value="Transcribed_RNA"/>
</dbReference>
<keyword evidence="4 6" id="KW-0863">Zinc-finger</keyword>
<dbReference type="GO" id="GO:0043161">
    <property type="term" value="P:proteasome-mediated ubiquitin-dependent protein catabolic process"/>
    <property type="evidence" value="ECO:0007669"/>
    <property type="project" value="InterPro"/>
</dbReference>
<dbReference type="PROSITE" id="PS51867">
    <property type="entry name" value="ZF_RING_GID"/>
    <property type="match status" value="1"/>
</dbReference>
<keyword evidence="3" id="KW-0479">Metal-binding</keyword>
<reference evidence="9" key="1">
    <citation type="submission" date="2021-01" db="EMBL/GenBank/DDBJ databases">
        <authorList>
            <person name="Corre E."/>
            <person name="Pelletier E."/>
            <person name="Niang G."/>
            <person name="Scheremetjew M."/>
            <person name="Finn R."/>
            <person name="Kale V."/>
            <person name="Holt S."/>
            <person name="Cochrane G."/>
            <person name="Meng A."/>
            <person name="Brown T."/>
            <person name="Cohen L."/>
        </authorList>
    </citation>
    <scope>NUCLEOTIDE SEQUENCE</scope>
    <source>
        <strain evidence="9">CCMP2877</strain>
    </source>
</reference>
<name>A0A7S1U8N9_9STRA</name>
<proteinExistence type="predicted"/>
<organism evidence="9">
    <name type="scientific">Phaeomonas parva</name>
    <dbReference type="NCBI Taxonomy" id="124430"/>
    <lineage>
        <taxon>Eukaryota</taxon>
        <taxon>Sar</taxon>
        <taxon>Stramenopiles</taxon>
        <taxon>Ochrophyta</taxon>
        <taxon>Pinguiophyceae</taxon>
        <taxon>Pinguiochrysidales</taxon>
        <taxon>Pinguiochrysidaceae</taxon>
        <taxon>Phaeomonas</taxon>
    </lineage>
</organism>
<dbReference type="SMART" id="SM00757">
    <property type="entry name" value="CRA"/>
    <property type="match status" value="1"/>
</dbReference>
<dbReference type="GO" id="GO:0008270">
    <property type="term" value="F:zinc ion binding"/>
    <property type="evidence" value="ECO:0007669"/>
    <property type="project" value="UniProtKB-KW"/>
</dbReference>
<evidence type="ECO:0000256" key="4">
    <source>
        <dbReference type="ARBA" id="ARBA00022771"/>
    </source>
</evidence>
<dbReference type="GO" id="GO:0061630">
    <property type="term" value="F:ubiquitin protein ligase activity"/>
    <property type="evidence" value="ECO:0007669"/>
    <property type="project" value="InterPro"/>
</dbReference>
<dbReference type="InterPro" id="IPR045098">
    <property type="entry name" value="Fyv10_fam"/>
</dbReference>
<comment type="subcellular location">
    <subcellularLocation>
        <location evidence="1">Cytoplasm</location>
    </subcellularLocation>
</comment>
<accession>A0A7S1U8N9</accession>
<dbReference type="InterPro" id="IPR013144">
    <property type="entry name" value="CRA_dom"/>
</dbReference>
<feature type="domain" description="RING-Gid-type" evidence="8">
    <location>
        <begin position="318"/>
        <end position="360"/>
    </location>
</feature>
<dbReference type="SUPFAM" id="SSF57850">
    <property type="entry name" value="RING/U-box"/>
    <property type="match status" value="1"/>
</dbReference>
<gene>
    <name evidence="9" type="ORF">PPAR1163_LOCUS18749</name>
</gene>
<evidence type="ECO:0000256" key="5">
    <source>
        <dbReference type="ARBA" id="ARBA00022833"/>
    </source>
</evidence>
<evidence type="ECO:0000256" key="3">
    <source>
        <dbReference type="ARBA" id="ARBA00022723"/>
    </source>
</evidence>
<keyword evidence="5" id="KW-0862">Zinc</keyword>
<dbReference type="InterPro" id="IPR024964">
    <property type="entry name" value="CTLH/CRA"/>
</dbReference>
<dbReference type="InterPro" id="IPR013083">
    <property type="entry name" value="Znf_RING/FYVE/PHD"/>
</dbReference>
<keyword evidence="2" id="KW-0963">Cytoplasm</keyword>
<dbReference type="InterPro" id="IPR044063">
    <property type="entry name" value="ZF_RING_GID"/>
</dbReference>
<evidence type="ECO:0000256" key="1">
    <source>
        <dbReference type="ARBA" id="ARBA00004496"/>
    </source>
</evidence>
<sequence>MEQIHEELQRLAERQAAKAAAEASALEDTLERLRAAEARLAAPGAEAVAAQLARELEALAPADRAMAAYKSFHSGVSKLGKRVEKARPLDFDVVGRAPPLSEAPLRELVVLHCYRSGYLRTAAMLREHWRLQLAEAEVAALCRLHGIASALQARDLAPALRWLAERRGGTGELEFMLVRLQFFEILSQPGEAVQEEALAFAQERFPDFAASHMREIQRCMGALLWAGRLKASPYVALAGDEAWDRTIATFMEVGCEAEGLPMHSHLLVTFVAGLQFVPILAKMLAVVVSDGDWTQVGERLPAEVALPPEFTFHSLFSCPVTRDEADRDNPPVVLRCGHVILRSSLAKLTRVGGRVKCPTCPREMRAEEVEELYIG</sequence>
<dbReference type="Pfam" id="PF10607">
    <property type="entry name" value="CTLH"/>
    <property type="match status" value="1"/>
</dbReference>
<keyword evidence="7" id="KW-0175">Coiled coil</keyword>
<evidence type="ECO:0000256" key="7">
    <source>
        <dbReference type="SAM" id="Coils"/>
    </source>
</evidence>
<dbReference type="AlphaFoldDB" id="A0A7S1U8N9"/>
<dbReference type="PANTHER" id="PTHR12170:SF3">
    <property type="entry name" value="GH10162P"/>
    <property type="match status" value="1"/>
</dbReference>
<dbReference type="FunFam" id="3.30.40.10:FF:000143">
    <property type="entry name" value="Regulator of gluconeogenesis Rmd5"/>
    <property type="match status" value="1"/>
</dbReference>
<dbReference type="InterPro" id="IPR027370">
    <property type="entry name" value="Znf-RING_euk"/>
</dbReference>
<feature type="coiled-coil region" evidence="7">
    <location>
        <begin position="9"/>
        <end position="36"/>
    </location>
</feature>
<evidence type="ECO:0000313" key="9">
    <source>
        <dbReference type="EMBL" id="CAD9260371.1"/>
    </source>
</evidence>
<dbReference type="GO" id="GO:0034657">
    <property type="term" value="C:GID complex"/>
    <property type="evidence" value="ECO:0007669"/>
    <property type="project" value="TreeGrafter"/>
</dbReference>